<feature type="compositionally biased region" description="Low complexity" evidence="1">
    <location>
        <begin position="156"/>
        <end position="165"/>
    </location>
</feature>
<dbReference type="Proteomes" id="UP000694001">
    <property type="component" value="Chromosome"/>
</dbReference>
<dbReference type="PANTHER" id="PTHR34700:SF4">
    <property type="entry name" value="PHAGE-LIKE ELEMENT PBSX PROTEIN XKDP"/>
    <property type="match status" value="1"/>
</dbReference>
<dbReference type="InterPro" id="IPR052196">
    <property type="entry name" value="Bact_Kbp"/>
</dbReference>
<evidence type="ECO:0000313" key="4">
    <source>
        <dbReference type="Proteomes" id="UP000694001"/>
    </source>
</evidence>
<organism evidence="3 4">
    <name type="scientific">Elioraea tepida</name>
    <dbReference type="NCBI Taxonomy" id="2843330"/>
    <lineage>
        <taxon>Bacteria</taxon>
        <taxon>Pseudomonadati</taxon>
        <taxon>Pseudomonadota</taxon>
        <taxon>Alphaproteobacteria</taxon>
        <taxon>Acetobacterales</taxon>
        <taxon>Elioraeaceae</taxon>
        <taxon>Elioraea</taxon>
    </lineage>
</organism>
<feature type="compositionally biased region" description="Low complexity" evidence="1">
    <location>
        <begin position="128"/>
        <end position="144"/>
    </location>
</feature>
<evidence type="ECO:0000313" key="3">
    <source>
        <dbReference type="EMBL" id="QXM23837.1"/>
    </source>
</evidence>
<proteinExistence type="predicted"/>
<reference evidence="3" key="1">
    <citation type="submission" date="2021-06" db="EMBL/GenBank/DDBJ databases">
        <title>Elioraea tepida, sp. nov., a moderately thermophilic aerobic anoxygenic phototrophic bacterium isolated from an alkaline siliceous hot spring mat community in Yellowstone National Park, WY, USA.</title>
        <authorList>
            <person name="Saini M.K."/>
            <person name="Yoshida S."/>
            <person name="Sebastian A."/>
            <person name="Hirose S."/>
            <person name="Hara E."/>
            <person name="Tamaki H."/>
            <person name="Soulier N.T."/>
            <person name="Albert I."/>
            <person name="Hanada S."/>
            <person name="Bryant D.A."/>
            <person name="Tank M."/>
        </authorList>
    </citation>
    <scope>NUCLEOTIDE SEQUENCE</scope>
    <source>
        <strain evidence="3">MS-P2</strain>
    </source>
</reference>
<sequence length="324" mass="33540">MRIGSRGDAVIAGRAEPGAEVIVLDGTRELGRARADRRGEWVLVFAAPLAPGGRELSLRAVHPDGRISESESAVVLVVPEPERDIAGRPAQGQAAAPLAVLTPREGQGELRVLQAPPAPAAPPPPPSGGISASPPQASSAEANASPPPAPGPAAPAPAAAASLPALPQGRPPGGVSIDIVDYADTGAVQFAGRAAPGEAVRLYLDNRHIGDAAADAQGRWSLRPDEPIAPGTFDLRADQVDRSGRVTARVQMPFQRAEATPQALEGRTVVVQPGNNLWQIARQTYGRGIHYTHIHAANAAQIRDPNLIFPGQVFTLPAVVPPTP</sequence>
<feature type="domain" description="LysM" evidence="2">
    <location>
        <begin position="267"/>
        <end position="316"/>
    </location>
</feature>
<feature type="compositionally biased region" description="Pro residues" evidence="1">
    <location>
        <begin position="116"/>
        <end position="127"/>
    </location>
</feature>
<dbReference type="PANTHER" id="PTHR34700">
    <property type="entry name" value="POTASSIUM BINDING PROTEIN KBP"/>
    <property type="match status" value="1"/>
</dbReference>
<dbReference type="EMBL" id="CP076448">
    <property type="protein sequence ID" value="QXM23837.1"/>
    <property type="molecule type" value="Genomic_DNA"/>
</dbReference>
<keyword evidence="4" id="KW-1185">Reference proteome</keyword>
<evidence type="ECO:0000259" key="2">
    <source>
        <dbReference type="PROSITE" id="PS51782"/>
    </source>
</evidence>
<dbReference type="PROSITE" id="PS51782">
    <property type="entry name" value="LYSM"/>
    <property type="match status" value="1"/>
</dbReference>
<dbReference type="KEGG" id="elio:KO353_11055"/>
<dbReference type="InterPro" id="IPR018392">
    <property type="entry name" value="LysM"/>
</dbReference>
<dbReference type="CDD" id="cd00118">
    <property type="entry name" value="LysM"/>
    <property type="match status" value="1"/>
</dbReference>
<dbReference type="RefSeq" id="WP_218284752.1">
    <property type="nucleotide sequence ID" value="NZ_CP076448.1"/>
</dbReference>
<dbReference type="AlphaFoldDB" id="A0A975U059"/>
<evidence type="ECO:0000256" key="1">
    <source>
        <dbReference type="SAM" id="MobiDB-lite"/>
    </source>
</evidence>
<feature type="region of interest" description="Disordered" evidence="1">
    <location>
        <begin position="114"/>
        <end position="169"/>
    </location>
</feature>
<feature type="compositionally biased region" description="Pro residues" evidence="1">
    <location>
        <begin position="145"/>
        <end position="155"/>
    </location>
</feature>
<accession>A0A975U059</accession>
<name>A0A975U059_9PROT</name>
<protein>
    <submittedName>
        <fullName evidence="3">LysM peptidoglycan-binding domain-containing protein</fullName>
    </submittedName>
</protein>
<gene>
    <name evidence="3" type="ORF">KO353_11055</name>
</gene>
<dbReference type="Pfam" id="PF01476">
    <property type="entry name" value="LysM"/>
    <property type="match status" value="1"/>
</dbReference>